<evidence type="ECO:0000256" key="1">
    <source>
        <dbReference type="SAM" id="MobiDB-lite"/>
    </source>
</evidence>
<feature type="region of interest" description="Disordered" evidence="1">
    <location>
        <begin position="52"/>
        <end position="148"/>
    </location>
</feature>
<dbReference type="InterPro" id="IPR018649">
    <property type="entry name" value="SHOCT"/>
</dbReference>
<dbReference type="RefSeq" id="WP_201958795.1">
    <property type="nucleotide sequence ID" value="NZ_JAERRJ010000033.1"/>
</dbReference>
<accession>A0ABS1MI68</accession>
<gene>
    <name evidence="3" type="ORF">JK358_38545</name>
</gene>
<feature type="compositionally biased region" description="Pro residues" evidence="1">
    <location>
        <begin position="102"/>
        <end position="124"/>
    </location>
</feature>
<proteinExistence type="predicted"/>
<evidence type="ECO:0000259" key="2">
    <source>
        <dbReference type="Pfam" id="PF09851"/>
    </source>
</evidence>
<name>A0ABS1MI68_9NOCA</name>
<keyword evidence="4" id="KW-1185">Reference proteome</keyword>
<sequence length="485" mass="51055">MSGLMVAVLAGLGSVLVLFAGRDAAEAQPIPCEQWQQMHPGWPCADVPTYNPQPTQPPNTGAPAPIIPSLLNPPTGQGGGPGAGALTPPPLQGPPNMNNPIVPVPGYVPPVLPGNMPPPGPQTPQGPDAQTGAPGPEASTPAGPSQIPQLGLDIVTQLQTLAKLHAEGALTDQEFEAAKQRLLQSTPSPATPPEVHASNPVPDSGGAGFDPRVVALLVGGSAAFVAAARPIGGSLIRPVKGDPTPPKDPNPPRDLNPGKQIWDGETQYREQGFETTSYTEWVPDQPGATTGTVRMGIGLLPLSGSWKTDGIDVWVDGQYQHVMPQETGPGYYLIEVPNVRIGQKVQFDGNITGQYQRGRTTYFPEADIRGTFVPGYSVRQRLDIYYERLGQLPPANSADEAFNQVATTLDAVEDQYSGVPRNPNPGLDWDGRMYPPREDYTVQNPDGSLTANTKGSVINIGSNGSIEIISKNSGQVEFFKPGGGA</sequence>
<feature type="compositionally biased region" description="Low complexity" evidence="1">
    <location>
        <begin position="52"/>
        <end position="64"/>
    </location>
</feature>
<reference evidence="3 4" key="1">
    <citation type="submission" date="2021-01" db="EMBL/GenBank/DDBJ databases">
        <title>WGS of actinomycetes isolated from Thailand.</title>
        <authorList>
            <person name="Thawai C."/>
        </authorList>
    </citation>
    <scope>NUCLEOTIDE SEQUENCE [LARGE SCALE GENOMIC DNA]</scope>
    <source>
        <strain evidence="3 4">LPG 2</strain>
    </source>
</reference>
<feature type="compositionally biased region" description="Pro residues" evidence="1">
    <location>
        <begin position="243"/>
        <end position="254"/>
    </location>
</feature>
<feature type="region of interest" description="Disordered" evidence="1">
    <location>
        <begin position="185"/>
        <end position="206"/>
    </location>
</feature>
<feature type="region of interest" description="Disordered" evidence="1">
    <location>
        <begin position="234"/>
        <end position="261"/>
    </location>
</feature>
<dbReference type="EMBL" id="JAERRJ010000033">
    <property type="protein sequence ID" value="MBL1080312.1"/>
    <property type="molecule type" value="Genomic_DNA"/>
</dbReference>
<feature type="domain" description="SHOCT" evidence="2">
    <location>
        <begin position="156"/>
        <end position="183"/>
    </location>
</feature>
<dbReference type="Pfam" id="PF09851">
    <property type="entry name" value="SHOCT"/>
    <property type="match status" value="1"/>
</dbReference>
<comment type="caution">
    <text evidence="3">The sequence shown here is derived from an EMBL/GenBank/DDBJ whole genome shotgun (WGS) entry which is preliminary data.</text>
</comment>
<organism evidence="3 4">
    <name type="scientific">Nocardia acididurans</name>
    <dbReference type="NCBI Taxonomy" id="2802282"/>
    <lineage>
        <taxon>Bacteria</taxon>
        <taxon>Bacillati</taxon>
        <taxon>Actinomycetota</taxon>
        <taxon>Actinomycetes</taxon>
        <taxon>Mycobacteriales</taxon>
        <taxon>Nocardiaceae</taxon>
        <taxon>Nocardia</taxon>
    </lineage>
</organism>
<evidence type="ECO:0000313" key="3">
    <source>
        <dbReference type="EMBL" id="MBL1080312.1"/>
    </source>
</evidence>
<protein>
    <submittedName>
        <fullName evidence="3">SHOCT domain-containing protein</fullName>
    </submittedName>
</protein>
<evidence type="ECO:0000313" key="4">
    <source>
        <dbReference type="Proteomes" id="UP000602198"/>
    </source>
</evidence>
<dbReference type="Proteomes" id="UP000602198">
    <property type="component" value="Unassembled WGS sequence"/>
</dbReference>